<dbReference type="Pfam" id="PF12974">
    <property type="entry name" value="Phosphonate-bd"/>
    <property type="match status" value="1"/>
</dbReference>
<dbReference type="AlphaFoldDB" id="A0A0P8A5Z3"/>
<reference evidence="2 3" key="1">
    <citation type="submission" date="2015-09" db="EMBL/GenBank/DDBJ databases">
        <title>A metagenomics-based metabolic model of nitrate-dependent anaerobic oxidation of methane by Methanoperedens-like archaea.</title>
        <authorList>
            <person name="Arshad A."/>
            <person name="Speth D.R."/>
            <person name="De Graaf R.M."/>
            <person name="Op Den Camp H.J."/>
            <person name="Jetten M.S."/>
            <person name="Welte C.U."/>
        </authorList>
    </citation>
    <scope>NUCLEOTIDE SEQUENCE [LARGE SCALE GENOMIC DNA]</scope>
</reference>
<keyword evidence="1" id="KW-0732">Signal</keyword>
<sequence length="303" mass="34809">MKYVYILSVTFILLISGCIDKIEKIDLNVIQEPETIKNDSSINVAIASVVSPKESYEYYNEMIQYISRSLRGNVKIIQRRSYQEINELIKNNEIDFAFVCGGAYIDGNSEFGMKILVAPEVNGNTTYHSYIIVHNNSNYTNLIDLRGKKFAFTDPLSNSGKLYPTYRLFLINETPDSFFGIDGQGRNNWFYTYSHDNSIIAVAEQLAEGAAVDSLVYEYMKETRPEIIAKTRIIETSPSFGIPPVVVSKDIDPFLEERLRNVFLNMDKDEEGKRILSLVKVNRFVYLEDNAYDSIREMRKQIK</sequence>
<gene>
    <name evidence="2" type="ORF">MPEBLZ_03459</name>
</gene>
<dbReference type="PATRIC" id="fig|1719120.3.peg.3754"/>
<name>A0A0P8A5Z3_9EURY</name>
<dbReference type="PANTHER" id="PTHR35841">
    <property type="entry name" value="PHOSPHONATES-BINDING PERIPLASMIC PROTEIN"/>
    <property type="match status" value="1"/>
</dbReference>
<dbReference type="CDD" id="cd13571">
    <property type="entry name" value="PBP2_PnhD_1"/>
    <property type="match status" value="1"/>
</dbReference>
<dbReference type="InterPro" id="IPR005770">
    <property type="entry name" value="PhnD"/>
</dbReference>
<dbReference type="GO" id="GO:0055085">
    <property type="term" value="P:transmembrane transport"/>
    <property type="evidence" value="ECO:0007669"/>
    <property type="project" value="InterPro"/>
</dbReference>
<dbReference type="PROSITE" id="PS51257">
    <property type="entry name" value="PROKAR_LIPOPROTEIN"/>
    <property type="match status" value="1"/>
</dbReference>
<dbReference type="PANTHER" id="PTHR35841:SF1">
    <property type="entry name" value="PHOSPHONATES-BINDING PERIPLASMIC PROTEIN"/>
    <property type="match status" value="1"/>
</dbReference>
<evidence type="ECO:0000313" key="3">
    <source>
        <dbReference type="Proteomes" id="UP000050360"/>
    </source>
</evidence>
<dbReference type="Gene3D" id="3.40.190.10">
    <property type="entry name" value="Periplasmic binding protein-like II"/>
    <property type="match status" value="2"/>
</dbReference>
<evidence type="ECO:0000313" key="2">
    <source>
        <dbReference type="EMBL" id="KPQ41985.1"/>
    </source>
</evidence>
<dbReference type="GO" id="GO:0043190">
    <property type="term" value="C:ATP-binding cassette (ABC) transporter complex"/>
    <property type="evidence" value="ECO:0007669"/>
    <property type="project" value="InterPro"/>
</dbReference>
<accession>A0A0P8A5Z3</accession>
<comment type="caution">
    <text evidence="2">The sequence shown here is derived from an EMBL/GenBank/DDBJ whole genome shotgun (WGS) entry which is preliminary data.</text>
</comment>
<evidence type="ECO:0000256" key="1">
    <source>
        <dbReference type="ARBA" id="ARBA00022729"/>
    </source>
</evidence>
<proteinExistence type="predicted"/>
<dbReference type="EMBL" id="LKCM01000280">
    <property type="protein sequence ID" value="KPQ41985.1"/>
    <property type="molecule type" value="Genomic_DNA"/>
</dbReference>
<dbReference type="NCBIfam" id="TIGR01098">
    <property type="entry name" value="3A0109s03R"/>
    <property type="match status" value="1"/>
</dbReference>
<dbReference type="SUPFAM" id="SSF53850">
    <property type="entry name" value="Periplasmic binding protein-like II"/>
    <property type="match status" value="1"/>
</dbReference>
<dbReference type="Proteomes" id="UP000050360">
    <property type="component" value="Unassembled WGS sequence"/>
</dbReference>
<organism evidence="2 3">
    <name type="scientific">Candidatus Methanoperedens nitratireducens</name>
    <dbReference type="NCBI Taxonomy" id="1392998"/>
    <lineage>
        <taxon>Archaea</taxon>
        <taxon>Methanobacteriati</taxon>
        <taxon>Methanobacteriota</taxon>
        <taxon>Stenosarchaea group</taxon>
        <taxon>Methanomicrobia</taxon>
        <taxon>Methanosarcinales</taxon>
        <taxon>ANME-2 cluster</taxon>
        <taxon>Candidatus Methanoperedentaceae</taxon>
        <taxon>Candidatus Methanoperedens</taxon>
    </lineage>
</organism>
<protein>
    <submittedName>
        <fullName evidence="2">ABC transporter, phosphonate, periplasmic substrate-binding protein</fullName>
    </submittedName>
</protein>